<protein>
    <recommendedName>
        <fullName evidence="2">Nucleoid-associated protein RM540_11675</fullName>
    </recommendedName>
</protein>
<dbReference type="EMBL" id="JAVRHT010000027">
    <property type="protein sequence ID" value="MDT0632409.1"/>
    <property type="molecule type" value="Genomic_DNA"/>
</dbReference>
<dbReference type="PANTHER" id="PTHR33449">
    <property type="entry name" value="NUCLEOID-ASSOCIATED PROTEIN YBAB"/>
    <property type="match status" value="1"/>
</dbReference>
<dbReference type="PANTHER" id="PTHR33449:SF1">
    <property type="entry name" value="NUCLEOID-ASSOCIATED PROTEIN YBAB"/>
    <property type="match status" value="1"/>
</dbReference>
<accession>A0ABU3BSZ8</accession>
<organism evidence="3 4">
    <name type="scientific">Rubrivirga litoralis</name>
    <dbReference type="NCBI Taxonomy" id="3075598"/>
    <lineage>
        <taxon>Bacteria</taxon>
        <taxon>Pseudomonadati</taxon>
        <taxon>Rhodothermota</taxon>
        <taxon>Rhodothermia</taxon>
        <taxon>Rhodothermales</taxon>
        <taxon>Rubricoccaceae</taxon>
        <taxon>Rubrivirga</taxon>
    </lineage>
</organism>
<dbReference type="NCBIfam" id="TIGR00103">
    <property type="entry name" value="DNA_YbaB_EbfC"/>
    <property type="match status" value="1"/>
</dbReference>
<comment type="subcellular location">
    <subcellularLocation>
        <location evidence="2">Cytoplasm</location>
        <location evidence="2">Nucleoid</location>
    </subcellularLocation>
</comment>
<comment type="caution">
    <text evidence="3">The sequence shown here is derived from an EMBL/GenBank/DDBJ whole genome shotgun (WGS) entry which is preliminary data.</text>
</comment>
<dbReference type="Gene3D" id="3.30.1310.10">
    <property type="entry name" value="Nucleoid-associated protein YbaB-like domain"/>
    <property type="match status" value="1"/>
</dbReference>
<comment type="function">
    <text evidence="2">Binds to DNA and alters its conformation. May be involved in regulation of gene expression, nucleoid organization and DNA protection.</text>
</comment>
<dbReference type="Proteomes" id="UP001267426">
    <property type="component" value="Unassembled WGS sequence"/>
</dbReference>
<keyword evidence="4" id="KW-1185">Reference proteome</keyword>
<dbReference type="SUPFAM" id="SSF82607">
    <property type="entry name" value="YbaB-like"/>
    <property type="match status" value="1"/>
</dbReference>
<keyword evidence="2" id="KW-0963">Cytoplasm</keyword>
<dbReference type="RefSeq" id="WP_311664263.1">
    <property type="nucleotide sequence ID" value="NZ_JAVRHT010000027.1"/>
</dbReference>
<dbReference type="InterPro" id="IPR004401">
    <property type="entry name" value="YbaB/EbfC"/>
</dbReference>
<dbReference type="Pfam" id="PF02575">
    <property type="entry name" value="YbaB_DNA_bd"/>
    <property type="match status" value="1"/>
</dbReference>
<comment type="subunit">
    <text evidence="2">Homodimer.</text>
</comment>
<keyword evidence="1 2" id="KW-0238">DNA-binding</keyword>
<evidence type="ECO:0000256" key="2">
    <source>
        <dbReference type="HAMAP-Rule" id="MF_00274"/>
    </source>
</evidence>
<dbReference type="HAMAP" id="MF_00274">
    <property type="entry name" value="DNA_YbaB_EbfC"/>
    <property type="match status" value="1"/>
</dbReference>
<evidence type="ECO:0000256" key="1">
    <source>
        <dbReference type="ARBA" id="ARBA00023125"/>
    </source>
</evidence>
<gene>
    <name evidence="3" type="ORF">RM540_11675</name>
</gene>
<dbReference type="PIRSF" id="PIRSF004555">
    <property type="entry name" value="UCP004555"/>
    <property type="match status" value="1"/>
</dbReference>
<proteinExistence type="inferred from homology"/>
<evidence type="ECO:0000313" key="4">
    <source>
        <dbReference type="Proteomes" id="UP001267426"/>
    </source>
</evidence>
<comment type="similarity">
    <text evidence="2">Belongs to the YbaB/EbfC family.</text>
</comment>
<reference evidence="3 4" key="1">
    <citation type="submission" date="2023-09" db="EMBL/GenBank/DDBJ databases">
        <authorList>
            <person name="Rey-Velasco X."/>
        </authorList>
    </citation>
    <scope>NUCLEOTIDE SEQUENCE [LARGE SCALE GENOMIC DNA]</scope>
    <source>
        <strain evidence="3 4">F394</strain>
    </source>
</reference>
<name>A0ABU3BSZ8_9BACT</name>
<sequence length="109" mass="11356">MADLFGKMADMQKRVAETQSKLSEERVTAEAGGGMVKVTADGAGRVVSIKIEPDAVDPDDLELLEDLVVAGVNKAIEEAEGIKARKMQEAASSMLPPGLDLGGMGLPGM</sequence>
<evidence type="ECO:0000313" key="3">
    <source>
        <dbReference type="EMBL" id="MDT0632409.1"/>
    </source>
</evidence>
<dbReference type="InterPro" id="IPR036894">
    <property type="entry name" value="YbaB-like_sf"/>
</dbReference>